<feature type="compositionally biased region" description="Basic and acidic residues" evidence="1">
    <location>
        <begin position="21"/>
        <end position="39"/>
    </location>
</feature>
<gene>
    <name evidence="2" type="ORF">MPSI1_000381</name>
</gene>
<dbReference type="EMBL" id="CP118375">
    <property type="protein sequence ID" value="WFD41745.1"/>
    <property type="molecule type" value="Genomic_DNA"/>
</dbReference>
<name>A0AAF0JCU8_9BASI</name>
<dbReference type="AlphaFoldDB" id="A0AAF0JCU8"/>
<reference evidence="2" key="1">
    <citation type="submission" date="2023-02" db="EMBL/GenBank/DDBJ databases">
        <title>Mating type loci evolution in Malassezia.</title>
        <authorList>
            <person name="Coelho M.A."/>
        </authorList>
    </citation>
    <scope>NUCLEOTIDE SEQUENCE</scope>
    <source>
        <strain evidence="2">CBS 14136</strain>
    </source>
</reference>
<protein>
    <submittedName>
        <fullName evidence="2">Uncharacterized protein</fullName>
    </submittedName>
</protein>
<sequence length="218" mass="24216">MVLQNKYKARASRRYKSKKGIPIDKKQEQGDNEKSDRDAISGSGCDSHTDEEPSSADETVYRRRPKLKDNAWRYQEEEVDPHEGKLAVPLKKEIESEPEVDLSKLQAKVAALDMNAKPQFDLASDEEQPELDDGPVPDPMSSDELLTMLKQKNAAEEARSLKARLAGSHAVKPTAAAWRKSKVNAAVTRPATRSQDTTVDTKQGDDPFDLDALLDATK</sequence>
<proteinExistence type="predicted"/>
<accession>A0AAF0JCU8</accession>
<feature type="region of interest" description="Disordered" evidence="1">
    <location>
        <begin position="1"/>
        <end position="65"/>
    </location>
</feature>
<dbReference type="Proteomes" id="UP001214628">
    <property type="component" value="Chromosome 1"/>
</dbReference>
<feature type="compositionally biased region" description="Polar residues" evidence="1">
    <location>
        <begin position="191"/>
        <end position="201"/>
    </location>
</feature>
<evidence type="ECO:0000256" key="1">
    <source>
        <dbReference type="SAM" id="MobiDB-lite"/>
    </source>
</evidence>
<feature type="compositionally biased region" description="Acidic residues" evidence="1">
    <location>
        <begin position="123"/>
        <end position="135"/>
    </location>
</feature>
<feature type="compositionally biased region" description="Basic residues" evidence="1">
    <location>
        <begin position="7"/>
        <end position="19"/>
    </location>
</feature>
<feature type="region of interest" description="Disordered" evidence="1">
    <location>
        <begin position="181"/>
        <end position="218"/>
    </location>
</feature>
<feature type="region of interest" description="Disordered" evidence="1">
    <location>
        <begin position="118"/>
        <end position="142"/>
    </location>
</feature>
<evidence type="ECO:0000313" key="2">
    <source>
        <dbReference type="EMBL" id="WFD41745.1"/>
    </source>
</evidence>
<evidence type="ECO:0000313" key="3">
    <source>
        <dbReference type="Proteomes" id="UP001214628"/>
    </source>
</evidence>
<keyword evidence="3" id="KW-1185">Reference proteome</keyword>
<organism evidence="2 3">
    <name type="scientific">Malassezia psittaci</name>
    <dbReference type="NCBI Taxonomy" id="1821823"/>
    <lineage>
        <taxon>Eukaryota</taxon>
        <taxon>Fungi</taxon>
        <taxon>Dikarya</taxon>
        <taxon>Basidiomycota</taxon>
        <taxon>Ustilaginomycotina</taxon>
        <taxon>Malasseziomycetes</taxon>
        <taxon>Malasseziales</taxon>
        <taxon>Malasseziaceae</taxon>
        <taxon>Malassezia</taxon>
    </lineage>
</organism>